<accession>A0A344TFX2</accession>
<sequence>MKFNVLLPVLLLCLGSILGGYAQEEEEQEPETPVKKVNLQLLMQNASPLQKNKLTQLKSQAQSKKFSFTPRITSVLGADLTKITGYKVDKTLTADKMQKQIEAANKSLSESGEGGNVTTFSSAPPPPVFRTPNLPAIRNQESCGSCWAFAACGAAEISFRKKYNYSTNLAEQQLVDCATPAFDGCSGFFSEGAMTYMQLFGVLYETRYEYDARDTNRCRDNVPRRKHKLLAWSWLDANPFNMDDATAIKRAILRYGAVTCGIVATDAFCSYGGNEDEVFDEITPQDFKSEDVNHAVVIVGWDNNKGAWLVRNSWGTGWGNDGYAWVKYRHNGIGFNSVWVSGKKTWTNN</sequence>
<evidence type="ECO:0000256" key="2">
    <source>
        <dbReference type="SAM" id="MobiDB-lite"/>
    </source>
</evidence>
<dbReference type="AlphaFoldDB" id="A0A344TFX2"/>
<feature type="domain" description="Peptidase C1A papain C-terminal" evidence="4">
    <location>
        <begin position="123"/>
        <end position="343"/>
    </location>
</feature>
<proteinExistence type="inferred from homology"/>
<comment type="similarity">
    <text evidence="1">Belongs to the peptidase C1 family.</text>
</comment>
<evidence type="ECO:0000259" key="4">
    <source>
        <dbReference type="SMART" id="SM00645"/>
    </source>
</evidence>
<dbReference type="RefSeq" id="WP_114066328.1">
    <property type="nucleotide sequence ID" value="NZ_CP030850.1"/>
</dbReference>
<keyword evidence="6" id="KW-1185">Reference proteome</keyword>
<dbReference type="PANTHER" id="PTHR12411">
    <property type="entry name" value="CYSTEINE PROTEASE FAMILY C1-RELATED"/>
    <property type="match status" value="1"/>
</dbReference>
<evidence type="ECO:0000256" key="1">
    <source>
        <dbReference type="ARBA" id="ARBA00008455"/>
    </source>
</evidence>
<keyword evidence="3" id="KW-0732">Signal</keyword>
<protein>
    <recommendedName>
        <fullName evidence="4">Peptidase C1A papain C-terminal domain-containing protein</fullName>
    </recommendedName>
</protein>
<feature type="region of interest" description="Disordered" evidence="2">
    <location>
        <begin position="106"/>
        <end position="125"/>
    </location>
</feature>
<evidence type="ECO:0000313" key="5">
    <source>
        <dbReference type="EMBL" id="AXE17543.1"/>
    </source>
</evidence>
<name>A0A344TFX2_9BACT</name>
<dbReference type="InterPro" id="IPR013128">
    <property type="entry name" value="Peptidase_C1A"/>
</dbReference>
<reference evidence="5 6" key="1">
    <citation type="submission" date="2018-07" db="EMBL/GenBank/DDBJ databases">
        <title>Genome sequencing of Runella.</title>
        <authorList>
            <person name="Baek M.-G."/>
            <person name="Yi H."/>
        </authorList>
    </citation>
    <scope>NUCLEOTIDE SEQUENCE [LARGE SCALE GENOMIC DNA]</scope>
    <source>
        <strain evidence="5 6">HYN0085</strain>
    </source>
</reference>
<dbReference type="InterPro" id="IPR025660">
    <property type="entry name" value="Pept_his_AS"/>
</dbReference>
<dbReference type="KEGG" id="run:DR864_07255"/>
<dbReference type="Proteomes" id="UP000251993">
    <property type="component" value="Chromosome"/>
</dbReference>
<dbReference type="OrthoDB" id="3648721at2"/>
<dbReference type="PRINTS" id="PR00705">
    <property type="entry name" value="PAPAIN"/>
</dbReference>
<dbReference type="InterPro" id="IPR038765">
    <property type="entry name" value="Papain-like_cys_pep_sf"/>
</dbReference>
<feature type="signal peptide" evidence="3">
    <location>
        <begin position="1"/>
        <end position="22"/>
    </location>
</feature>
<dbReference type="InterPro" id="IPR000668">
    <property type="entry name" value="Peptidase_C1A_C"/>
</dbReference>
<dbReference type="PROSITE" id="PS00139">
    <property type="entry name" value="THIOL_PROTEASE_CYS"/>
    <property type="match status" value="1"/>
</dbReference>
<dbReference type="InterPro" id="IPR039417">
    <property type="entry name" value="Peptidase_C1A_papain-like"/>
</dbReference>
<dbReference type="GO" id="GO:0006508">
    <property type="term" value="P:proteolysis"/>
    <property type="evidence" value="ECO:0007669"/>
    <property type="project" value="InterPro"/>
</dbReference>
<dbReference type="PROSITE" id="PS00639">
    <property type="entry name" value="THIOL_PROTEASE_HIS"/>
    <property type="match status" value="1"/>
</dbReference>
<organism evidence="5 6">
    <name type="scientific">Runella rosea</name>
    <dbReference type="NCBI Taxonomy" id="2259595"/>
    <lineage>
        <taxon>Bacteria</taxon>
        <taxon>Pseudomonadati</taxon>
        <taxon>Bacteroidota</taxon>
        <taxon>Cytophagia</taxon>
        <taxon>Cytophagales</taxon>
        <taxon>Spirosomataceae</taxon>
        <taxon>Runella</taxon>
    </lineage>
</organism>
<feature type="chain" id="PRO_5016823818" description="Peptidase C1A papain C-terminal domain-containing protein" evidence="3">
    <location>
        <begin position="23"/>
        <end position="349"/>
    </location>
</feature>
<dbReference type="Pfam" id="PF00112">
    <property type="entry name" value="Peptidase_C1"/>
    <property type="match status" value="1"/>
</dbReference>
<dbReference type="SUPFAM" id="SSF54001">
    <property type="entry name" value="Cysteine proteinases"/>
    <property type="match status" value="1"/>
</dbReference>
<dbReference type="InterPro" id="IPR000169">
    <property type="entry name" value="Pept_cys_AS"/>
</dbReference>
<dbReference type="Gene3D" id="3.90.70.10">
    <property type="entry name" value="Cysteine proteinases"/>
    <property type="match status" value="1"/>
</dbReference>
<dbReference type="SMART" id="SM00645">
    <property type="entry name" value="Pept_C1"/>
    <property type="match status" value="1"/>
</dbReference>
<dbReference type="CDD" id="cd02248">
    <property type="entry name" value="Peptidase_C1A"/>
    <property type="match status" value="1"/>
</dbReference>
<dbReference type="GO" id="GO:0008234">
    <property type="term" value="F:cysteine-type peptidase activity"/>
    <property type="evidence" value="ECO:0007669"/>
    <property type="project" value="InterPro"/>
</dbReference>
<feature type="compositionally biased region" description="Polar residues" evidence="2">
    <location>
        <begin position="106"/>
        <end position="122"/>
    </location>
</feature>
<dbReference type="EMBL" id="CP030850">
    <property type="protein sequence ID" value="AXE17543.1"/>
    <property type="molecule type" value="Genomic_DNA"/>
</dbReference>
<evidence type="ECO:0000313" key="6">
    <source>
        <dbReference type="Proteomes" id="UP000251993"/>
    </source>
</evidence>
<gene>
    <name evidence="5" type="ORF">DR864_07255</name>
</gene>
<evidence type="ECO:0000256" key="3">
    <source>
        <dbReference type="SAM" id="SignalP"/>
    </source>
</evidence>